<feature type="domain" description="ABC transmembrane type-1" evidence="8">
    <location>
        <begin position="14"/>
        <end position="187"/>
    </location>
</feature>
<organism evidence="9 10">
    <name type="scientific">Halovenus salina</name>
    <dbReference type="NCBI Taxonomy" id="1510225"/>
    <lineage>
        <taxon>Archaea</taxon>
        <taxon>Methanobacteriati</taxon>
        <taxon>Methanobacteriota</taxon>
        <taxon>Stenosarchaea group</taxon>
        <taxon>Halobacteria</taxon>
        <taxon>Halobacteriales</taxon>
        <taxon>Haloarculaceae</taxon>
        <taxon>Halovenus</taxon>
    </lineage>
</organism>
<evidence type="ECO:0000256" key="1">
    <source>
        <dbReference type="ARBA" id="ARBA00004651"/>
    </source>
</evidence>
<gene>
    <name evidence="9" type="ORF">ACFQQG_07075</name>
</gene>
<feature type="transmembrane region" description="Helical" evidence="7">
    <location>
        <begin position="53"/>
        <end position="70"/>
    </location>
</feature>
<evidence type="ECO:0000256" key="2">
    <source>
        <dbReference type="ARBA" id="ARBA00022448"/>
    </source>
</evidence>
<keyword evidence="5 7" id="KW-1133">Transmembrane helix</keyword>
<comment type="subcellular location">
    <subcellularLocation>
        <location evidence="1">Cell membrane</location>
        <topology evidence="1">Multi-pass membrane protein</topology>
    </subcellularLocation>
</comment>
<dbReference type="InterPro" id="IPR000515">
    <property type="entry name" value="MetI-like"/>
</dbReference>
<reference evidence="9 10" key="1">
    <citation type="journal article" date="2019" name="Int. J. Syst. Evol. Microbiol.">
        <title>The Global Catalogue of Microorganisms (GCM) 10K type strain sequencing project: providing services to taxonomists for standard genome sequencing and annotation.</title>
        <authorList>
            <consortium name="The Broad Institute Genomics Platform"/>
            <consortium name="The Broad Institute Genome Sequencing Center for Infectious Disease"/>
            <person name="Wu L."/>
            <person name="Ma J."/>
        </authorList>
    </citation>
    <scope>NUCLEOTIDE SEQUENCE [LARGE SCALE GENOMIC DNA]</scope>
    <source>
        <strain evidence="9 10">JCM 30072</strain>
    </source>
</reference>
<evidence type="ECO:0000256" key="7">
    <source>
        <dbReference type="SAM" id="Phobius"/>
    </source>
</evidence>
<dbReference type="PANTHER" id="PTHR30465">
    <property type="entry name" value="INNER MEMBRANE ABC TRANSPORTER"/>
    <property type="match status" value="1"/>
</dbReference>
<evidence type="ECO:0000256" key="3">
    <source>
        <dbReference type="ARBA" id="ARBA00022475"/>
    </source>
</evidence>
<feature type="transmembrane region" description="Helical" evidence="7">
    <location>
        <begin position="156"/>
        <end position="182"/>
    </location>
</feature>
<keyword evidence="10" id="KW-1185">Reference proteome</keyword>
<evidence type="ECO:0000256" key="4">
    <source>
        <dbReference type="ARBA" id="ARBA00022692"/>
    </source>
</evidence>
<name>A0ABD5W347_9EURY</name>
<accession>A0ABD5W347</accession>
<keyword evidence="4 7" id="KW-0812">Transmembrane</keyword>
<dbReference type="Proteomes" id="UP001596445">
    <property type="component" value="Unassembled WGS sequence"/>
</dbReference>
<protein>
    <submittedName>
        <fullName evidence="9">ABC transporter permease subunit</fullName>
    </submittedName>
</protein>
<sequence length="188" mass="20464">MVRPSPSRIGISSAALPNFILGALAYEYMNTRLYDLNASFYQLSAGIFTDWNLFWLLIATAIVGTHVAAVQMRQTRRQINEYLGTDFTKQLHAKGVSPLRFARHVLRAAVVPLTSLFVAEVLGLLLVSVFVVEAVLDIPGLGAAAWTAVNVNDGPLVLTLAVFLSVVIILASLLEDVVAVVFDPRLDK</sequence>
<keyword evidence="3" id="KW-1003">Cell membrane</keyword>
<keyword evidence="2" id="KW-0813">Transport</keyword>
<evidence type="ECO:0000313" key="10">
    <source>
        <dbReference type="Proteomes" id="UP001596445"/>
    </source>
</evidence>
<evidence type="ECO:0000256" key="6">
    <source>
        <dbReference type="ARBA" id="ARBA00023136"/>
    </source>
</evidence>
<dbReference type="RefSeq" id="WP_382186825.1">
    <property type="nucleotide sequence ID" value="NZ_JBHSZI010000001.1"/>
</dbReference>
<evidence type="ECO:0000313" key="9">
    <source>
        <dbReference type="EMBL" id="MFC7057975.1"/>
    </source>
</evidence>
<dbReference type="AlphaFoldDB" id="A0ABD5W347"/>
<dbReference type="GO" id="GO:0005886">
    <property type="term" value="C:plasma membrane"/>
    <property type="evidence" value="ECO:0007669"/>
    <property type="project" value="UniProtKB-SubCell"/>
</dbReference>
<proteinExistence type="predicted"/>
<dbReference type="PANTHER" id="PTHR30465:SF0">
    <property type="entry name" value="OLIGOPEPTIDE TRANSPORT SYSTEM PERMEASE PROTEIN APPB"/>
    <property type="match status" value="1"/>
</dbReference>
<comment type="caution">
    <text evidence="9">The sequence shown here is derived from an EMBL/GenBank/DDBJ whole genome shotgun (WGS) entry which is preliminary data.</text>
</comment>
<keyword evidence="6 7" id="KW-0472">Membrane</keyword>
<feature type="transmembrane region" description="Helical" evidence="7">
    <location>
        <begin position="109"/>
        <end position="136"/>
    </location>
</feature>
<dbReference type="Pfam" id="PF00528">
    <property type="entry name" value="BPD_transp_1"/>
    <property type="match status" value="1"/>
</dbReference>
<evidence type="ECO:0000259" key="8">
    <source>
        <dbReference type="Pfam" id="PF00528"/>
    </source>
</evidence>
<dbReference type="EMBL" id="JBHSZI010000001">
    <property type="protein sequence ID" value="MFC7057975.1"/>
    <property type="molecule type" value="Genomic_DNA"/>
</dbReference>
<evidence type="ECO:0000256" key="5">
    <source>
        <dbReference type="ARBA" id="ARBA00022989"/>
    </source>
</evidence>